<dbReference type="Proteomes" id="UP001465755">
    <property type="component" value="Unassembled WGS sequence"/>
</dbReference>
<dbReference type="GO" id="GO:0004843">
    <property type="term" value="F:cysteine-type deubiquitinase activity"/>
    <property type="evidence" value="ECO:0007669"/>
    <property type="project" value="InterPro"/>
</dbReference>
<keyword evidence="4" id="KW-0175">Coiled coil</keyword>
<proteinExistence type="predicted"/>
<evidence type="ECO:0008006" key="10">
    <source>
        <dbReference type="Google" id="ProtNLM"/>
    </source>
</evidence>
<dbReference type="PANTHER" id="PTHR22975:SF9">
    <property type="entry name" value="ECHINUS SPLICE FORM 3"/>
    <property type="match status" value="1"/>
</dbReference>
<feature type="compositionally biased region" description="Low complexity" evidence="5">
    <location>
        <begin position="64"/>
        <end position="73"/>
    </location>
</feature>
<accession>A0AAW1PMZ2</accession>
<feature type="domain" description="USP" evidence="7">
    <location>
        <begin position="1940"/>
        <end position="2267"/>
    </location>
</feature>
<dbReference type="PANTHER" id="PTHR22975">
    <property type="entry name" value="UBIQUITIN SPECIFIC PROTEINASE"/>
    <property type="match status" value="1"/>
</dbReference>
<evidence type="ECO:0000259" key="6">
    <source>
        <dbReference type="PROSITE" id="PS50103"/>
    </source>
</evidence>
<feature type="region of interest" description="Disordered" evidence="5">
    <location>
        <begin position="1364"/>
        <end position="1408"/>
    </location>
</feature>
<evidence type="ECO:0000259" key="7">
    <source>
        <dbReference type="PROSITE" id="PS50235"/>
    </source>
</evidence>
<dbReference type="SUPFAM" id="SSF54001">
    <property type="entry name" value="Cysteine proteinases"/>
    <property type="match status" value="1"/>
</dbReference>
<feature type="compositionally biased region" description="Polar residues" evidence="5">
    <location>
        <begin position="522"/>
        <end position="536"/>
    </location>
</feature>
<feature type="region of interest" description="Disordered" evidence="5">
    <location>
        <begin position="1754"/>
        <end position="1775"/>
    </location>
</feature>
<gene>
    <name evidence="8" type="ORF">WJX73_009107</name>
</gene>
<protein>
    <recommendedName>
        <fullName evidence="10">C3H1-type domain-containing protein</fullName>
    </recommendedName>
</protein>
<feature type="region of interest" description="Disordered" evidence="5">
    <location>
        <begin position="633"/>
        <end position="657"/>
    </location>
</feature>
<feature type="zinc finger region" description="C3H1-type" evidence="3">
    <location>
        <begin position="1510"/>
        <end position="1532"/>
    </location>
</feature>
<feature type="domain" description="C3H1-type" evidence="6">
    <location>
        <begin position="1510"/>
        <end position="1532"/>
    </location>
</feature>
<dbReference type="InterPro" id="IPR001394">
    <property type="entry name" value="Peptidase_C19_UCH"/>
</dbReference>
<feature type="compositionally biased region" description="Polar residues" evidence="5">
    <location>
        <begin position="1624"/>
        <end position="1638"/>
    </location>
</feature>
<evidence type="ECO:0000313" key="9">
    <source>
        <dbReference type="Proteomes" id="UP001465755"/>
    </source>
</evidence>
<keyword evidence="3" id="KW-0479">Metal-binding</keyword>
<comment type="caution">
    <text evidence="8">The sequence shown here is derived from an EMBL/GenBank/DDBJ whole genome shotgun (WGS) entry which is preliminary data.</text>
</comment>
<dbReference type="InterPro" id="IPR038765">
    <property type="entry name" value="Papain-like_cys_pep_sf"/>
</dbReference>
<feature type="coiled-coil region" evidence="4">
    <location>
        <begin position="1038"/>
        <end position="1137"/>
    </location>
</feature>
<feature type="compositionally biased region" description="Low complexity" evidence="5">
    <location>
        <begin position="1298"/>
        <end position="1308"/>
    </location>
</feature>
<feature type="compositionally biased region" description="Low complexity" evidence="5">
    <location>
        <begin position="584"/>
        <end position="602"/>
    </location>
</feature>
<feature type="region of interest" description="Disordered" evidence="5">
    <location>
        <begin position="1265"/>
        <end position="1332"/>
    </location>
</feature>
<feature type="compositionally biased region" description="Low complexity" evidence="5">
    <location>
        <begin position="1593"/>
        <end position="1609"/>
    </location>
</feature>
<reference evidence="8 9" key="1">
    <citation type="journal article" date="2024" name="Nat. Commun.">
        <title>Phylogenomics reveals the evolutionary origins of lichenization in chlorophyte algae.</title>
        <authorList>
            <person name="Puginier C."/>
            <person name="Libourel C."/>
            <person name="Otte J."/>
            <person name="Skaloud P."/>
            <person name="Haon M."/>
            <person name="Grisel S."/>
            <person name="Petersen M."/>
            <person name="Berrin J.G."/>
            <person name="Delaux P.M."/>
            <person name="Dal Grande F."/>
            <person name="Keller J."/>
        </authorList>
    </citation>
    <scope>NUCLEOTIDE SEQUENCE [LARGE SCALE GENOMIC DNA]</scope>
    <source>
        <strain evidence="8 9">SAG 2036</strain>
    </source>
</reference>
<evidence type="ECO:0000256" key="1">
    <source>
        <dbReference type="ARBA" id="ARBA00022786"/>
    </source>
</evidence>
<dbReference type="PROSITE" id="PS50235">
    <property type="entry name" value="USP_3"/>
    <property type="match status" value="1"/>
</dbReference>
<dbReference type="GO" id="GO:0008270">
    <property type="term" value="F:zinc ion binding"/>
    <property type="evidence" value="ECO:0007669"/>
    <property type="project" value="UniProtKB-KW"/>
</dbReference>
<dbReference type="InterPro" id="IPR052398">
    <property type="entry name" value="Ubiquitin_hydrolase_53/54"/>
</dbReference>
<dbReference type="SMART" id="SM00356">
    <property type="entry name" value="ZnF_C3H1"/>
    <property type="match status" value="1"/>
</dbReference>
<feature type="region of interest" description="Disordered" evidence="5">
    <location>
        <begin position="1808"/>
        <end position="1839"/>
    </location>
</feature>
<sequence length="2267" mass="244997">MPKALRNSRNDRREKEGEVCFSLKATASDSGAGNHDLCIGGSMARKKRTGAAPSNASTDQQREAPAPAAKSATSSEQIASLCGRALIKYQQADRGEAIQFLQSLAKAHPEEYLPHRYLGRVLFHEAALSGHDQRAAHQHIGLSCLKDALLHTITATELAPNSLSCAALRATLLLNMILEHCISADGQGPASPALSSIAYLSDQLAAALKHCRTVAEHPGVQEVDVRIYVGGLRTNDPCCLGTTRDQAALLAALIEVMHKCSKVLSDVQNPAAVAPGLLRLILSPGPEELQLWSQQLVGSPWLGQAPVDDSQAPSMDLMRLMQPQGPDLFPSNLSLSRQRTWEHNRELSMARRIRGRGKGDRRAEMTPEECFLDVKDFWLRLSPEQRSALLRVPICQLIISVRKEQGDMAAADVTYGLQRLRENRNMRACFWACCYCPNAAPRFDAVKQYQRHLERCHECVQLDDDGRPLPCGLCQRGVVGAWYCSHRDPSRRLCLRCFWQQETLRRISAQDFMRMEPDAAGSTHSSPAADQTSPAAATSPRDASLANGFGSDGSKVSEHGGASPRQAVPGSPARLTNGSSTGQSDAPAPVSASASPVSAKPAASSTGIWHSLSAPFTQWKAAASAKLSDMLAQPRYPPRQPATSGSQSSSASSSVSALSKGAQAQGLADTYQTIQHHWEALRLTLQREGLAGGAGPLTKDILTRLPSRTFEDTKAINPILEYIKRGLVRDRDAFQVHLQAILDRVSQQPVAGPPLGAANGASVITTNAELEMRLKQLSPTDLQLLLFYMFSFDPSAVLPLLPTGVHPDGMAGITREMLAANEAVEKLQLSRDTGDAHSKAVGPFLHVQQWWLLHLLGRLQGESEGWSAEESGNLAVLQWVYGNVTNTHAEEYQQRRRDLQGGQSHEAALATLYHDLAGAWFRLWDVTDKKGRLTNLRQIWMDNNREVKELEDTGMDRMRAAMDFVQQLPATASILPSRVASESTMQQLQALSISQASVLRYSLVLVQRESAKNDLMLVAYDIEGAEAAAEAASGDRRMSELRQQVWDAECELNKAQAEGPANHRKRDFLDKATKEAEHRDKLEELRVRIADLKAKHAAADESQRTHKEQQDTCRRELQNLQTQMRMVKAMLDEIKRINSADSPMPSMRDHQWQQRLGARLQQLRCVAQAIGKFGGRQAAGAAEAEQVPLLHAMSVTRKHLDGLEVEITRIQEDITRLRVKLQDMTCVDMAVEISERALDVVRAQIEAAAAAAKEAASHSLLRELEEEAAQHTSAKKAAEGKKGKKAKAKAKDAKKGSKTASGAGLSGSRAEDAQATSQAEDSERQAQQEDMEYEAALERRRLEVEEEHLRRDLEQLRLVSALSRMDSHATAEDAPGGSESVPPEDEGYATDRSEGSTLQPRDSESIQQLPQDSVDDLQFDEATRAAVEASLRDLAESSAKADETSQAESEQTQPKRRNRKQRFKANQEKEKVAQEQAPTMRIVSHFGDWQCSCGLTSRLWDACSCGRVGPCRDWVRGRCKYQEACRFEHPPFDLRGPAPSSPVACPSPEATLWVDNVLVQQAGQHPDGRPVASVPSSSDLETQSLTSTDVTITLPSTPRRPSTTSQQPSARQRGPAWQGRAPAQPNTRSHGQAPASSRSPGHSSEAAASAPAPGMQRTKSLPQLDRDSIAGPAPGAPGGTASASATPGRSAIPLSSFAGSEASFIPPLAALRASEDVPATDAEVKAPPRAAPMAAVPQDLQGWSPMGNWGAPLQTPSQPAPAPAPAPTGGFNPFGDNPLLRALASTYKRPAETEAGISAALPTGLFDEAQPSSGLHSGSAPFSSAEASRPSDAALPSFFPPGSMGSDVLRGLPTSSVTSSTAPSLSASGPFALASAQGGGWPSLTGFTTSWFLSSSMQGPSRPEDMLPQSLGFQHANGFSASLANGSVSMGEGARRHAYPEAPRPLATAFLDSLLQALWHVWAFRKSLLSIQETQYAMRPETQVLVAMKRVFAAMNALAQSGGNLGAAPGSLSSAQEHQAGEELSLARSRFMAATSSVPWVKAGDAAEALEAFMTCLDTALQGGPQPPGNPLPLLQQLCGLSMDEVARCEQCGRVLHRMQYTKFTQLATAATLRSMAQAVGARRPLLEHLLRREVTGPLRFCDPQQGGCGLRTAMQARLRSIPSLYAICLAWPSAQASPQDVGAVLSFVQPSIDLGLIYPGLGTRHYRLSCMICVHGAHHMTLAKNTSGAWQLHNDYQMQPLGSWQAVATHCHRGCLQPSLLLYEVA</sequence>
<dbReference type="PROSITE" id="PS50103">
    <property type="entry name" value="ZF_C3H1"/>
    <property type="match status" value="1"/>
</dbReference>
<evidence type="ECO:0000256" key="5">
    <source>
        <dbReference type="SAM" id="MobiDB-lite"/>
    </source>
</evidence>
<evidence type="ECO:0000256" key="3">
    <source>
        <dbReference type="PROSITE-ProRule" id="PRU00723"/>
    </source>
</evidence>
<feature type="compositionally biased region" description="Basic residues" evidence="5">
    <location>
        <begin position="1454"/>
        <end position="1463"/>
    </location>
</feature>
<dbReference type="InterPro" id="IPR028889">
    <property type="entry name" value="USP"/>
</dbReference>
<evidence type="ECO:0000313" key="8">
    <source>
        <dbReference type="EMBL" id="KAK9809367.1"/>
    </source>
</evidence>
<keyword evidence="3" id="KW-0862">Zinc</keyword>
<feature type="compositionally biased region" description="Basic and acidic residues" evidence="5">
    <location>
        <begin position="1433"/>
        <end position="1443"/>
    </location>
</feature>
<feature type="region of interest" description="Disordered" evidence="5">
    <location>
        <begin position="1563"/>
        <end position="1687"/>
    </location>
</feature>
<keyword evidence="2" id="KW-0378">Hydrolase</keyword>
<feature type="compositionally biased region" description="Low complexity" evidence="5">
    <location>
        <begin position="642"/>
        <end position="657"/>
    </location>
</feature>
<feature type="compositionally biased region" description="Polar residues" evidence="5">
    <location>
        <begin position="1810"/>
        <end position="1826"/>
    </location>
</feature>
<dbReference type="Gene3D" id="4.10.1000.10">
    <property type="entry name" value="Zinc finger, CCCH-type"/>
    <property type="match status" value="1"/>
</dbReference>
<name>A0AAW1PMZ2_9CHLO</name>
<feature type="compositionally biased region" description="Polar residues" evidence="5">
    <location>
        <begin position="1395"/>
        <end position="1408"/>
    </location>
</feature>
<keyword evidence="9" id="KW-1185">Reference proteome</keyword>
<keyword evidence="1" id="KW-0833">Ubl conjugation pathway</keyword>
<dbReference type="Gene3D" id="3.90.70.10">
    <property type="entry name" value="Cysteine proteinases"/>
    <property type="match status" value="1"/>
</dbReference>
<dbReference type="InterPro" id="IPR000571">
    <property type="entry name" value="Znf_CCCH"/>
</dbReference>
<feature type="compositionally biased region" description="Polar residues" evidence="5">
    <location>
        <begin position="574"/>
        <end position="583"/>
    </location>
</feature>
<evidence type="ECO:0000256" key="2">
    <source>
        <dbReference type="ARBA" id="ARBA00022801"/>
    </source>
</evidence>
<dbReference type="EMBL" id="JALJOQ010000021">
    <property type="protein sequence ID" value="KAK9809367.1"/>
    <property type="molecule type" value="Genomic_DNA"/>
</dbReference>
<feature type="region of interest" description="Disordered" evidence="5">
    <location>
        <begin position="517"/>
        <end position="602"/>
    </location>
</feature>
<feature type="compositionally biased region" description="Polar residues" evidence="5">
    <location>
        <begin position="1574"/>
        <end position="1591"/>
    </location>
</feature>
<feature type="region of interest" description="Disordered" evidence="5">
    <location>
        <begin position="1433"/>
        <end position="1475"/>
    </location>
</feature>
<dbReference type="Pfam" id="PF00443">
    <property type="entry name" value="UCH"/>
    <property type="match status" value="1"/>
</dbReference>
<keyword evidence="3" id="KW-0863">Zinc-finger</keyword>
<dbReference type="GO" id="GO:0016579">
    <property type="term" value="P:protein deubiquitination"/>
    <property type="evidence" value="ECO:0007669"/>
    <property type="project" value="InterPro"/>
</dbReference>
<organism evidence="8 9">
    <name type="scientific">Symbiochloris irregularis</name>
    <dbReference type="NCBI Taxonomy" id="706552"/>
    <lineage>
        <taxon>Eukaryota</taxon>
        <taxon>Viridiplantae</taxon>
        <taxon>Chlorophyta</taxon>
        <taxon>core chlorophytes</taxon>
        <taxon>Trebouxiophyceae</taxon>
        <taxon>Trebouxiales</taxon>
        <taxon>Trebouxiaceae</taxon>
        <taxon>Symbiochloris</taxon>
    </lineage>
</organism>
<evidence type="ECO:0000256" key="4">
    <source>
        <dbReference type="SAM" id="Coils"/>
    </source>
</evidence>
<feature type="compositionally biased region" description="Low complexity" evidence="5">
    <location>
        <begin position="1639"/>
        <end position="1653"/>
    </location>
</feature>
<feature type="region of interest" description="Disordered" evidence="5">
    <location>
        <begin position="23"/>
        <end position="73"/>
    </location>
</feature>